<reference evidence="2 3" key="1">
    <citation type="submission" date="2020-04" db="EMBL/GenBank/DDBJ databases">
        <title>Flammeovirga sp. SR4, a novel species isolated from seawater.</title>
        <authorList>
            <person name="Wang X."/>
        </authorList>
    </citation>
    <scope>NUCLEOTIDE SEQUENCE [LARGE SCALE GENOMIC DNA]</scope>
    <source>
        <strain evidence="2 3">SR4</strain>
    </source>
</reference>
<keyword evidence="1" id="KW-0732">Signal</keyword>
<feature type="signal peptide" evidence="1">
    <location>
        <begin position="1"/>
        <end position="19"/>
    </location>
</feature>
<protein>
    <recommendedName>
        <fullName evidence="4">Outer membrane protein beta-barrel domain-containing protein</fullName>
    </recommendedName>
</protein>
<comment type="caution">
    <text evidence="2">The sequence shown here is derived from an EMBL/GenBank/DDBJ whole genome shotgun (WGS) entry which is preliminary data.</text>
</comment>
<evidence type="ECO:0000313" key="2">
    <source>
        <dbReference type="EMBL" id="NLR91794.1"/>
    </source>
</evidence>
<name>A0A7X8SK98_9BACT</name>
<accession>A0A7X8SK98</accession>
<dbReference type="AlphaFoldDB" id="A0A7X8SK98"/>
<evidence type="ECO:0000313" key="3">
    <source>
        <dbReference type="Proteomes" id="UP000585050"/>
    </source>
</evidence>
<keyword evidence="3" id="KW-1185">Reference proteome</keyword>
<dbReference type="Proteomes" id="UP000585050">
    <property type="component" value="Unassembled WGS sequence"/>
</dbReference>
<dbReference type="EMBL" id="JABAIL010000003">
    <property type="protein sequence ID" value="NLR91794.1"/>
    <property type="molecule type" value="Genomic_DNA"/>
</dbReference>
<evidence type="ECO:0008006" key="4">
    <source>
        <dbReference type="Google" id="ProtNLM"/>
    </source>
</evidence>
<sequence>MKHFLLSLLFIVTAYSVNAQQSAHFTTGNHPIGVSIGASLGSATQFKTSIWAYNVYFSASSNFASAQGSVSDNETSGLQDKGKFNATQFNVGGMIRIVNQYLYGLYLVPQVTYCTKSSIYHGENDKTFKGTPEEQYGAAIDVMYVDRGGFTIQGGLSTSAGASLQVGFSF</sequence>
<proteinExistence type="predicted"/>
<dbReference type="RefSeq" id="WP_168882508.1">
    <property type="nucleotide sequence ID" value="NZ_JABAIL010000003.1"/>
</dbReference>
<gene>
    <name evidence="2" type="ORF">HGP29_11280</name>
</gene>
<feature type="chain" id="PRO_5030944461" description="Outer membrane protein beta-barrel domain-containing protein" evidence="1">
    <location>
        <begin position="20"/>
        <end position="170"/>
    </location>
</feature>
<organism evidence="2 3">
    <name type="scientific">Flammeovirga agarivorans</name>
    <dbReference type="NCBI Taxonomy" id="2726742"/>
    <lineage>
        <taxon>Bacteria</taxon>
        <taxon>Pseudomonadati</taxon>
        <taxon>Bacteroidota</taxon>
        <taxon>Cytophagia</taxon>
        <taxon>Cytophagales</taxon>
        <taxon>Flammeovirgaceae</taxon>
        <taxon>Flammeovirga</taxon>
    </lineage>
</organism>
<evidence type="ECO:0000256" key="1">
    <source>
        <dbReference type="SAM" id="SignalP"/>
    </source>
</evidence>